<dbReference type="PROSITE" id="PS50067">
    <property type="entry name" value="KINESIN_MOTOR_2"/>
    <property type="match status" value="1"/>
</dbReference>
<dbReference type="InterPro" id="IPR027640">
    <property type="entry name" value="Kinesin-like_fam"/>
</dbReference>
<dbReference type="GO" id="GO:0005524">
    <property type="term" value="F:ATP binding"/>
    <property type="evidence" value="ECO:0007669"/>
    <property type="project" value="UniProtKB-UniRule"/>
</dbReference>
<dbReference type="InterPro" id="IPR019821">
    <property type="entry name" value="Kinesin_motor_CS"/>
</dbReference>
<proteinExistence type="inferred from homology"/>
<dbReference type="PANTHER" id="PTHR47969:SF29">
    <property type="entry name" value="KINESIN-LIKE PROTEIN"/>
    <property type="match status" value="1"/>
</dbReference>
<keyword evidence="4" id="KW-0493">Microtubule</keyword>
<organism evidence="7 8">
    <name type="scientific">Lagenidium giganteum</name>
    <dbReference type="NCBI Taxonomy" id="4803"/>
    <lineage>
        <taxon>Eukaryota</taxon>
        <taxon>Sar</taxon>
        <taxon>Stramenopiles</taxon>
        <taxon>Oomycota</taxon>
        <taxon>Peronosporomycetes</taxon>
        <taxon>Pythiales</taxon>
        <taxon>Pythiaceae</taxon>
    </lineage>
</organism>
<dbReference type="PANTHER" id="PTHR47969">
    <property type="entry name" value="CHROMOSOME-ASSOCIATED KINESIN KIF4A-RELATED"/>
    <property type="match status" value="1"/>
</dbReference>
<feature type="coiled-coil region" evidence="5">
    <location>
        <begin position="327"/>
        <end position="354"/>
    </location>
</feature>
<feature type="domain" description="Kinesin motor" evidence="6">
    <location>
        <begin position="1"/>
        <end position="319"/>
    </location>
</feature>
<evidence type="ECO:0000313" key="7">
    <source>
        <dbReference type="EMBL" id="DAZ98814.1"/>
    </source>
</evidence>
<reference evidence="7" key="2">
    <citation type="journal article" date="2023" name="Microbiol Resour">
        <title>Decontamination and Annotation of the Draft Genome Sequence of the Oomycete Lagenidium giganteum ARSEF 373.</title>
        <authorList>
            <person name="Morgan W.R."/>
            <person name="Tartar A."/>
        </authorList>
    </citation>
    <scope>NUCLEOTIDE SEQUENCE</scope>
    <source>
        <strain evidence="7">ARSEF 373</strain>
    </source>
</reference>
<evidence type="ECO:0000256" key="4">
    <source>
        <dbReference type="RuleBase" id="RU000394"/>
    </source>
</evidence>
<evidence type="ECO:0000313" key="8">
    <source>
        <dbReference type="Proteomes" id="UP001146120"/>
    </source>
</evidence>
<evidence type="ECO:0000256" key="3">
    <source>
        <dbReference type="PROSITE-ProRule" id="PRU00283"/>
    </source>
</evidence>
<keyword evidence="8" id="KW-1185">Reference proteome</keyword>
<keyword evidence="5" id="KW-0175">Coiled coil</keyword>
<dbReference type="InterPro" id="IPR001752">
    <property type="entry name" value="Kinesin_motor_dom"/>
</dbReference>
<dbReference type="GO" id="GO:0051231">
    <property type="term" value="P:spindle elongation"/>
    <property type="evidence" value="ECO:0007669"/>
    <property type="project" value="TreeGrafter"/>
</dbReference>
<keyword evidence="1 3" id="KW-0547">Nucleotide-binding</keyword>
<gene>
    <name evidence="7" type="ORF">N0F65_000970</name>
</gene>
<accession>A0AAV2YZE9</accession>
<evidence type="ECO:0000256" key="5">
    <source>
        <dbReference type="SAM" id="Coils"/>
    </source>
</evidence>
<name>A0AAV2YZE9_9STRA</name>
<dbReference type="InterPro" id="IPR036961">
    <property type="entry name" value="Kinesin_motor_dom_sf"/>
</dbReference>
<dbReference type="GO" id="GO:0007018">
    <property type="term" value="P:microtubule-based movement"/>
    <property type="evidence" value="ECO:0007669"/>
    <property type="project" value="InterPro"/>
</dbReference>
<evidence type="ECO:0000256" key="2">
    <source>
        <dbReference type="ARBA" id="ARBA00022840"/>
    </source>
</evidence>
<sequence length="363" mass="40192">MGLFSSKETKEMQVVSPNANGRELVRSFQFDLCASEEWTQGNFFRSCGVTALLDSVVEGYLATVFAYGQTGSGKTYSMSGIEELLAAARKKSLEPVSGQFSSRSQTMDVELSDGIIPRALKHLYALFENAPKNVKFVVRASYCEIYNEHVHDLLNPASGSLHCDTIDDIMAVVQEGHKNRRVGSHEMNKDSSRSHSIMTVHVDRKTTDSVDGHVVTKFGKVSFVDLAGSERLKETRSSNAEETSNINRSLLTLGKVISALATKTKPDFIPYRESKLTKLLMDSLGENSLTLMVACISPSVCSLEDTLSTLHYATRAKNIQNKPTIQVDPTELAISNLKKENQQLRAENEALKMQLQIWATCIR</sequence>
<protein>
    <recommendedName>
        <fullName evidence="4">Kinesin-like protein</fullName>
    </recommendedName>
</protein>
<dbReference type="AlphaFoldDB" id="A0AAV2YZE9"/>
<dbReference type="PRINTS" id="PR00380">
    <property type="entry name" value="KINESINHEAVY"/>
</dbReference>
<dbReference type="GO" id="GO:0003777">
    <property type="term" value="F:microtubule motor activity"/>
    <property type="evidence" value="ECO:0007669"/>
    <property type="project" value="InterPro"/>
</dbReference>
<keyword evidence="3 4" id="KW-0505">Motor protein</keyword>
<dbReference type="GO" id="GO:0005875">
    <property type="term" value="C:microtubule associated complex"/>
    <property type="evidence" value="ECO:0007669"/>
    <property type="project" value="TreeGrafter"/>
</dbReference>
<comment type="caution">
    <text evidence="7">The sequence shown here is derived from an EMBL/GenBank/DDBJ whole genome shotgun (WGS) entry which is preliminary data.</text>
</comment>
<dbReference type="Gene3D" id="3.40.850.10">
    <property type="entry name" value="Kinesin motor domain"/>
    <property type="match status" value="1"/>
</dbReference>
<keyword evidence="2 3" id="KW-0067">ATP-binding</keyword>
<reference evidence="7" key="1">
    <citation type="submission" date="2022-11" db="EMBL/GenBank/DDBJ databases">
        <authorList>
            <person name="Morgan W.R."/>
            <person name="Tartar A."/>
        </authorList>
    </citation>
    <scope>NUCLEOTIDE SEQUENCE</scope>
    <source>
        <strain evidence="7">ARSEF 373</strain>
    </source>
</reference>
<dbReference type="Proteomes" id="UP001146120">
    <property type="component" value="Unassembled WGS sequence"/>
</dbReference>
<dbReference type="SMART" id="SM00129">
    <property type="entry name" value="KISc"/>
    <property type="match status" value="1"/>
</dbReference>
<dbReference type="GO" id="GO:0007052">
    <property type="term" value="P:mitotic spindle organization"/>
    <property type="evidence" value="ECO:0007669"/>
    <property type="project" value="TreeGrafter"/>
</dbReference>
<dbReference type="GO" id="GO:0008017">
    <property type="term" value="F:microtubule binding"/>
    <property type="evidence" value="ECO:0007669"/>
    <property type="project" value="InterPro"/>
</dbReference>
<dbReference type="PROSITE" id="PS00411">
    <property type="entry name" value="KINESIN_MOTOR_1"/>
    <property type="match status" value="1"/>
</dbReference>
<comment type="similarity">
    <text evidence="3 4">Belongs to the TRAFAC class myosin-kinesin ATPase superfamily. Kinesin family.</text>
</comment>
<dbReference type="SUPFAM" id="SSF52540">
    <property type="entry name" value="P-loop containing nucleoside triphosphate hydrolases"/>
    <property type="match status" value="1"/>
</dbReference>
<feature type="binding site" evidence="3">
    <location>
        <begin position="68"/>
        <end position="75"/>
    </location>
    <ligand>
        <name>ATP</name>
        <dbReference type="ChEBI" id="CHEBI:30616"/>
    </ligand>
</feature>
<evidence type="ECO:0000256" key="1">
    <source>
        <dbReference type="ARBA" id="ARBA00022741"/>
    </source>
</evidence>
<dbReference type="GO" id="GO:0005874">
    <property type="term" value="C:microtubule"/>
    <property type="evidence" value="ECO:0007669"/>
    <property type="project" value="UniProtKB-KW"/>
</dbReference>
<dbReference type="Pfam" id="PF00225">
    <property type="entry name" value="Kinesin"/>
    <property type="match status" value="2"/>
</dbReference>
<dbReference type="InterPro" id="IPR027417">
    <property type="entry name" value="P-loop_NTPase"/>
</dbReference>
<evidence type="ECO:0000259" key="6">
    <source>
        <dbReference type="PROSITE" id="PS50067"/>
    </source>
</evidence>
<dbReference type="CDD" id="cd00106">
    <property type="entry name" value="KISc"/>
    <property type="match status" value="1"/>
</dbReference>
<dbReference type="EMBL" id="DAKRPA010000096">
    <property type="protein sequence ID" value="DAZ98814.1"/>
    <property type="molecule type" value="Genomic_DNA"/>
</dbReference>